<evidence type="ECO:0000256" key="10">
    <source>
        <dbReference type="SAM" id="Phobius"/>
    </source>
</evidence>
<keyword evidence="4" id="KW-0677">Repeat</keyword>
<feature type="transmembrane region" description="Helical" evidence="10">
    <location>
        <begin position="584"/>
        <end position="609"/>
    </location>
</feature>
<evidence type="ECO:0000259" key="12">
    <source>
        <dbReference type="PROSITE" id="PS50929"/>
    </source>
</evidence>
<keyword evidence="2" id="KW-0813">Transport</keyword>
<evidence type="ECO:0000256" key="8">
    <source>
        <dbReference type="ARBA" id="ARBA00023136"/>
    </source>
</evidence>
<feature type="transmembrane region" description="Helical" evidence="10">
    <location>
        <begin position="75"/>
        <end position="101"/>
    </location>
</feature>
<gene>
    <name evidence="13" type="ORF">BDV25DRAFT_139466</name>
</gene>
<dbReference type="GO" id="GO:0140359">
    <property type="term" value="F:ABC-type transporter activity"/>
    <property type="evidence" value="ECO:0007669"/>
    <property type="project" value="InterPro"/>
</dbReference>
<dbReference type="PROSITE" id="PS50929">
    <property type="entry name" value="ABC_TM1F"/>
    <property type="match status" value="2"/>
</dbReference>
<feature type="domain" description="ABC transmembrane type-1" evidence="12">
    <location>
        <begin position="1"/>
        <end position="232"/>
    </location>
</feature>
<evidence type="ECO:0000256" key="6">
    <source>
        <dbReference type="ARBA" id="ARBA00022840"/>
    </source>
</evidence>
<dbReference type="PANTHER" id="PTHR24223">
    <property type="entry name" value="ATP-BINDING CASSETTE SUB-FAMILY C"/>
    <property type="match status" value="1"/>
</dbReference>
<dbReference type="EMBL" id="ML742085">
    <property type="protein sequence ID" value="KAE8150783.1"/>
    <property type="molecule type" value="Genomic_DNA"/>
</dbReference>
<feature type="region of interest" description="Disordered" evidence="9">
    <location>
        <begin position="523"/>
        <end position="549"/>
    </location>
</feature>
<dbReference type="SUPFAM" id="SSF90123">
    <property type="entry name" value="ABC transporter transmembrane region"/>
    <property type="match status" value="2"/>
</dbReference>
<dbReference type="InterPro" id="IPR050173">
    <property type="entry name" value="ABC_transporter_C-like"/>
</dbReference>
<dbReference type="GO" id="GO:0005524">
    <property type="term" value="F:ATP binding"/>
    <property type="evidence" value="ECO:0007669"/>
    <property type="project" value="UniProtKB-KW"/>
</dbReference>
<evidence type="ECO:0000256" key="4">
    <source>
        <dbReference type="ARBA" id="ARBA00022737"/>
    </source>
</evidence>
<dbReference type="Proteomes" id="UP000325780">
    <property type="component" value="Unassembled WGS sequence"/>
</dbReference>
<dbReference type="InterPro" id="IPR036640">
    <property type="entry name" value="ABC1_TM_sf"/>
</dbReference>
<feature type="transmembrane region" description="Helical" evidence="10">
    <location>
        <begin position="701"/>
        <end position="734"/>
    </location>
</feature>
<evidence type="ECO:0000256" key="2">
    <source>
        <dbReference type="ARBA" id="ARBA00022448"/>
    </source>
</evidence>
<dbReference type="InterPro" id="IPR017871">
    <property type="entry name" value="ABC_transporter-like_CS"/>
</dbReference>
<keyword evidence="8 10" id="KW-0472">Membrane</keyword>
<dbReference type="PANTHER" id="PTHR24223:SF464">
    <property type="entry name" value="ABC-TYPE TRANSPORTER CICA"/>
    <property type="match status" value="1"/>
</dbReference>
<dbReference type="CDD" id="cd18597">
    <property type="entry name" value="ABC_6TM_YOR1_D1_like"/>
    <property type="match status" value="1"/>
</dbReference>
<dbReference type="SUPFAM" id="SSF52540">
    <property type="entry name" value="P-loop containing nucleoside triphosphate hydrolases"/>
    <property type="match status" value="2"/>
</dbReference>
<evidence type="ECO:0000256" key="3">
    <source>
        <dbReference type="ARBA" id="ARBA00022692"/>
    </source>
</evidence>
<reference evidence="13 14" key="1">
    <citation type="submission" date="2019-04" db="EMBL/GenBank/DDBJ databases">
        <title>Friends and foes A comparative genomics study of 23 Aspergillus species from section Flavi.</title>
        <authorList>
            <consortium name="DOE Joint Genome Institute"/>
            <person name="Kjaerbolling I."/>
            <person name="Vesth T."/>
            <person name="Frisvad J.C."/>
            <person name="Nybo J.L."/>
            <person name="Theobald S."/>
            <person name="Kildgaard S."/>
            <person name="Isbrandt T."/>
            <person name="Kuo A."/>
            <person name="Sato A."/>
            <person name="Lyhne E.K."/>
            <person name="Kogle M.E."/>
            <person name="Wiebenga A."/>
            <person name="Kun R.S."/>
            <person name="Lubbers R.J."/>
            <person name="Makela M.R."/>
            <person name="Barry K."/>
            <person name="Chovatia M."/>
            <person name="Clum A."/>
            <person name="Daum C."/>
            <person name="Haridas S."/>
            <person name="He G."/>
            <person name="LaButti K."/>
            <person name="Lipzen A."/>
            <person name="Mondo S."/>
            <person name="Riley R."/>
            <person name="Salamov A."/>
            <person name="Simmons B.A."/>
            <person name="Magnuson J.K."/>
            <person name="Henrissat B."/>
            <person name="Mortensen U.H."/>
            <person name="Larsen T.O."/>
            <person name="Devries R.P."/>
            <person name="Grigoriev I.V."/>
            <person name="Machida M."/>
            <person name="Baker S.E."/>
            <person name="Andersen M.R."/>
        </authorList>
    </citation>
    <scope>NUCLEOTIDE SEQUENCE [LARGE SCALE GENOMIC DNA]</scope>
    <source>
        <strain evidence="13 14">IBT 18842</strain>
    </source>
</reference>
<feature type="domain" description="ABC transporter" evidence="11">
    <location>
        <begin position="304"/>
        <end position="524"/>
    </location>
</feature>
<dbReference type="InterPro" id="IPR003439">
    <property type="entry name" value="ABC_transporter-like_ATP-bd"/>
</dbReference>
<name>A0A5N6TWL7_ASPAV</name>
<dbReference type="CDD" id="cd03250">
    <property type="entry name" value="ABCC_MRP_domain1"/>
    <property type="match status" value="1"/>
</dbReference>
<feature type="domain" description="ABC transmembrane type-1" evidence="12">
    <location>
        <begin position="588"/>
        <end position="863"/>
    </location>
</feature>
<keyword evidence="5" id="KW-0547">Nucleotide-binding</keyword>
<keyword evidence="13" id="KW-0378">Hydrolase</keyword>
<dbReference type="GO" id="GO:0016020">
    <property type="term" value="C:membrane"/>
    <property type="evidence" value="ECO:0007669"/>
    <property type="project" value="UniProtKB-SubCell"/>
</dbReference>
<sequence length="1233" mass="136280">MGMSFALVHYHYLGQVVGSQVKAVLTALIFDKSLNVSNNGVDDWTDGKISNLITVDSQRIESALLYANMIWSEPMALAMVLAILFYNLTWSALSGLVLLIIGAKCLDYSMGWLVSRRVAINVQVDRRTSSLLEALRNVRFLKFHAWEPYFLGQIHGARANEVRQQHGLLNLQSTIMSLSTSLPTYAAMFSFIIFMVANGSITAEEAFSSLALFNCLRKPLNILPMVVSQLTDAWVSIQRIEAFLLTSDHQETVVWDYSAANVVAVSDGCFTWDRDFATDIIDKHPSTEIDEAIIQENTPLLSGNEGSSTLRNVRPSMALQDISVSIKQGELVAVIGSVGSGKSALILALAGQMTKVRGTVTLGASRSICYQTPWIESGTVRDNILFGKPWRQAWYDQVVEACALQPDLNTWKNGDATSIGEHGITLSGDQKQRINLARAIYADADLLLLDDPLSAVDADVGHHIFHKAILGLLREKTCLLVTHKRGVLSQCDRVLWLEKGGIKDIEEFPGSRFRETLSGALPNQDIKQPARPEGTEHRTPSNGALGGTEHGCDLETIIEKETQGSGSIERSVYKAYFSASGSILHWPLLLFLLLISQVSGIFTGIWLSLWVDNNLDWDRRVYVFGYVFLAALQSTLVWAYIRHASIVGLQASDVLFQMALRRVLFAPMSFHTANPVGRLMNLFSSDVNQLDNGVSGTIRDFFMLIGIAFSTFLLVSIQFPVFITSFPVIALAMYYTSSYYRASRQELKRYETVSRSSVASKAIECITGRQTIRSFGAQGVFNRKLRHAIDEASNFTFLLSASQQWLNIRLDTLGNFLLLFIGALIVVSGDTIPASMSGLIMTYAIAVVQILPAIVSQTANVETSFITVERMLCYGSVIPNEISTSAMIPPPTWPEAGTIKMKNVTLRYRSDLPAILHNINLTFDVGTKIGIIGRTGAGKSSLLNVLFRLYPLEAGSVTIDHIDIANVDLHSLRSRLSIIPQDPALFQGTVRSNLDPMGEYSEEILGDALYKVGLYPHLTLDGEVQADGRNYSLGERQLLALARALMRDSRILVCDEATSAVDLETDRAVQRTIQEAFRGRTVICIAHRLQTVIGYDRICMMDQGRVVAFESPDMLFEMNEEFREMYRRLIRINRKGRPFSTCSVCHNTPCPRPEEHSKLKREAEAKSSKNITDQFGLFTNCPETLVVIAQQRPREYGAAGTAPASAAGTVACETRVLCFVVVCAVCGAVLLGR</sequence>
<proteinExistence type="predicted"/>
<comment type="subcellular location">
    <subcellularLocation>
        <location evidence="1">Membrane</location>
        <topology evidence="1">Multi-pass membrane protein</topology>
    </subcellularLocation>
</comment>
<dbReference type="InterPro" id="IPR003593">
    <property type="entry name" value="AAA+_ATPase"/>
</dbReference>
<evidence type="ECO:0000313" key="13">
    <source>
        <dbReference type="EMBL" id="KAE8150783.1"/>
    </source>
</evidence>
<dbReference type="InterPro" id="IPR011527">
    <property type="entry name" value="ABC1_TM_dom"/>
</dbReference>
<dbReference type="OrthoDB" id="6500128at2759"/>
<dbReference type="Gene3D" id="3.40.50.300">
    <property type="entry name" value="P-loop containing nucleotide triphosphate hydrolases"/>
    <property type="match status" value="2"/>
</dbReference>
<evidence type="ECO:0000256" key="9">
    <source>
        <dbReference type="SAM" id="MobiDB-lite"/>
    </source>
</evidence>
<dbReference type="FunFam" id="3.40.50.300:FF:000838">
    <property type="entry name" value="ABC multidrug transporter (Eurofung)"/>
    <property type="match status" value="1"/>
</dbReference>
<evidence type="ECO:0000256" key="1">
    <source>
        <dbReference type="ARBA" id="ARBA00004141"/>
    </source>
</evidence>
<evidence type="ECO:0000256" key="7">
    <source>
        <dbReference type="ARBA" id="ARBA00022989"/>
    </source>
</evidence>
<feature type="compositionally biased region" description="Basic and acidic residues" evidence="9">
    <location>
        <begin position="528"/>
        <end position="539"/>
    </location>
</feature>
<keyword evidence="7 10" id="KW-1133">Transmembrane helix</keyword>
<dbReference type="InterPro" id="IPR027417">
    <property type="entry name" value="P-loop_NTPase"/>
</dbReference>
<evidence type="ECO:0000313" key="14">
    <source>
        <dbReference type="Proteomes" id="UP000325780"/>
    </source>
</evidence>
<dbReference type="SMART" id="SM00382">
    <property type="entry name" value="AAA"/>
    <property type="match status" value="2"/>
</dbReference>
<evidence type="ECO:0000259" key="11">
    <source>
        <dbReference type="PROSITE" id="PS50893"/>
    </source>
</evidence>
<dbReference type="Gene3D" id="1.20.1560.10">
    <property type="entry name" value="ABC transporter type 1, transmembrane domain"/>
    <property type="match status" value="2"/>
</dbReference>
<keyword evidence="14" id="KW-1185">Reference proteome</keyword>
<dbReference type="PROSITE" id="PS50893">
    <property type="entry name" value="ABC_TRANSPORTER_2"/>
    <property type="match status" value="2"/>
</dbReference>
<dbReference type="Pfam" id="PF00005">
    <property type="entry name" value="ABC_tran"/>
    <property type="match status" value="2"/>
</dbReference>
<organism evidence="13 14">
    <name type="scientific">Aspergillus avenaceus</name>
    <dbReference type="NCBI Taxonomy" id="36643"/>
    <lineage>
        <taxon>Eukaryota</taxon>
        <taxon>Fungi</taxon>
        <taxon>Dikarya</taxon>
        <taxon>Ascomycota</taxon>
        <taxon>Pezizomycotina</taxon>
        <taxon>Eurotiomycetes</taxon>
        <taxon>Eurotiomycetidae</taxon>
        <taxon>Eurotiales</taxon>
        <taxon>Aspergillaceae</taxon>
        <taxon>Aspergillus</taxon>
        <taxon>Aspergillus subgen. Circumdati</taxon>
    </lineage>
</organism>
<keyword evidence="3 10" id="KW-0812">Transmembrane</keyword>
<feature type="transmembrane region" description="Helical" evidence="10">
    <location>
        <begin position="182"/>
        <end position="201"/>
    </location>
</feature>
<dbReference type="PROSITE" id="PS00211">
    <property type="entry name" value="ABC_TRANSPORTER_1"/>
    <property type="match status" value="1"/>
</dbReference>
<dbReference type="AlphaFoldDB" id="A0A5N6TWL7"/>
<keyword evidence="6" id="KW-0067">ATP-binding</keyword>
<dbReference type="GO" id="GO:0005737">
    <property type="term" value="C:cytoplasm"/>
    <property type="evidence" value="ECO:0007669"/>
    <property type="project" value="UniProtKB-ARBA"/>
</dbReference>
<feature type="transmembrane region" description="Helical" evidence="10">
    <location>
        <begin position="812"/>
        <end position="829"/>
    </location>
</feature>
<dbReference type="GO" id="GO:0016887">
    <property type="term" value="F:ATP hydrolysis activity"/>
    <property type="evidence" value="ECO:0007669"/>
    <property type="project" value="InterPro"/>
</dbReference>
<accession>A0A5N6TWL7</accession>
<evidence type="ECO:0000256" key="5">
    <source>
        <dbReference type="ARBA" id="ARBA00022741"/>
    </source>
</evidence>
<dbReference type="FunFam" id="1.20.1560.10:FF:000013">
    <property type="entry name" value="ABC transporter C family member 2"/>
    <property type="match status" value="1"/>
</dbReference>
<feature type="transmembrane region" description="Helical" evidence="10">
    <location>
        <begin position="621"/>
        <end position="641"/>
    </location>
</feature>
<feature type="domain" description="ABC transporter" evidence="11">
    <location>
        <begin position="899"/>
        <end position="1128"/>
    </location>
</feature>
<protein>
    <submittedName>
        <fullName evidence="13">P-loop containing nucleoside triphosphate hydrolase protein</fullName>
    </submittedName>
</protein>
<dbReference type="CDD" id="cd03244">
    <property type="entry name" value="ABCC_MRP_domain2"/>
    <property type="match status" value="1"/>
</dbReference>
<dbReference type="FunFam" id="3.40.50.300:FF:000997">
    <property type="entry name" value="Multidrug resistance-associated protein 1"/>
    <property type="match status" value="1"/>
</dbReference>
<dbReference type="Pfam" id="PF00664">
    <property type="entry name" value="ABC_membrane"/>
    <property type="match status" value="2"/>
</dbReference>